<evidence type="ECO:0000313" key="2">
    <source>
        <dbReference type="EMBL" id="QLH48668.1"/>
    </source>
</evidence>
<accession>A0A7D5NAS9</accession>
<proteinExistence type="predicted"/>
<evidence type="ECO:0000313" key="3">
    <source>
        <dbReference type="Proteomes" id="UP000509684"/>
    </source>
</evidence>
<reference evidence="2 3" key="1">
    <citation type="journal article" date="2019" name="Microbiome">
        <title>Annotated bacterial chromosomes from frame-shift-corrected long-read metagenomic data.</title>
        <authorList>
            <person name="Arumugam K."/>
            <person name="Bagci C."/>
            <person name="Bessarab I."/>
            <person name="Beier S."/>
            <person name="Buchfink B."/>
            <person name="Gorska A."/>
            <person name="Qiu G."/>
            <person name="Huson D.H."/>
            <person name="Williams R.B.H."/>
        </authorList>
    </citation>
    <scope>NUCLEOTIDE SEQUENCE [LARGE SCALE GENOMIC DNA]</scope>
    <source>
        <strain evidence="2">SSA1</strain>
    </source>
</reference>
<gene>
    <name evidence="2" type="ORF">HWD57_01835</name>
</gene>
<dbReference type="GO" id="GO:0016877">
    <property type="term" value="F:ligase activity, forming carbon-sulfur bonds"/>
    <property type="evidence" value="ECO:0007669"/>
    <property type="project" value="UniProtKB-ARBA"/>
</dbReference>
<sequence length="98" mass="11190">MVKRRGYRVELGEIEAGLYKHAQVKEAAVVSVPDEEAGVRIVAHLSCKVQTVPSLIEMKRFCGENLPLYMIPDRFVWQPSLPKTSTDKIDYQRLKEMA</sequence>
<organism evidence="2 3">
    <name type="scientific">Candidatus Accumulibacter cognatus</name>
    <dbReference type="NCBI Taxonomy" id="2954383"/>
    <lineage>
        <taxon>Bacteria</taxon>
        <taxon>Pseudomonadati</taxon>
        <taxon>Pseudomonadota</taxon>
        <taxon>Betaproteobacteria</taxon>
        <taxon>Candidatus Accumulibacter</taxon>
    </lineage>
</organism>
<feature type="domain" description="AMP-binding enzyme C-terminal" evidence="1">
    <location>
        <begin position="13"/>
        <end position="88"/>
    </location>
</feature>
<dbReference type="InterPro" id="IPR045851">
    <property type="entry name" value="AMP-bd_C_sf"/>
</dbReference>
<dbReference type="InterPro" id="IPR050237">
    <property type="entry name" value="ATP-dep_AMP-bd_enzyme"/>
</dbReference>
<dbReference type="Proteomes" id="UP000509684">
    <property type="component" value="Chromosome"/>
</dbReference>
<dbReference type="EMBL" id="CP058708">
    <property type="protein sequence ID" value="QLH48668.1"/>
    <property type="molecule type" value="Genomic_DNA"/>
</dbReference>
<dbReference type="Pfam" id="PF13193">
    <property type="entry name" value="AMP-binding_C"/>
    <property type="match status" value="1"/>
</dbReference>
<dbReference type="PANTHER" id="PTHR43767:SF10">
    <property type="entry name" value="SURFACTIN SYNTHASE SUBUNIT 1"/>
    <property type="match status" value="1"/>
</dbReference>
<name>A0A7D5NAS9_9PROT</name>
<dbReference type="SUPFAM" id="SSF56801">
    <property type="entry name" value="Acetyl-CoA synthetase-like"/>
    <property type="match status" value="1"/>
</dbReference>
<dbReference type="Gene3D" id="3.30.300.30">
    <property type="match status" value="1"/>
</dbReference>
<dbReference type="InterPro" id="IPR025110">
    <property type="entry name" value="AMP-bd_C"/>
</dbReference>
<protein>
    <recommendedName>
        <fullName evidence="1">AMP-binding enzyme C-terminal domain-containing protein</fullName>
    </recommendedName>
</protein>
<evidence type="ECO:0000259" key="1">
    <source>
        <dbReference type="Pfam" id="PF13193"/>
    </source>
</evidence>
<dbReference type="KEGG" id="acog:HWD57_01835"/>
<dbReference type="AlphaFoldDB" id="A0A7D5NAS9"/>
<dbReference type="PANTHER" id="PTHR43767">
    <property type="entry name" value="LONG-CHAIN-FATTY-ACID--COA LIGASE"/>
    <property type="match status" value="1"/>
</dbReference>